<evidence type="ECO:0000313" key="1">
    <source>
        <dbReference type="EMBL" id="VDO94283.1"/>
    </source>
</evidence>
<evidence type="ECO:0000313" key="2">
    <source>
        <dbReference type="Proteomes" id="UP000270296"/>
    </source>
</evidence>
<reference evidence="1 2" key="2">
    <citation type="submission" date="2018-11" db="EMBL/GenBank/DDBJ databases">
        <authorList>
            <consortium name="Pathogen Informatics"/>
        </authorList>
    </citation>
    <scope>NUCLEOTIDE SEQUENCE [LARGE SCALE GENOMIC DNA]</scope>
</reference>
<evidence type="ECO:0000313" key="3">
    <source>
        <dbReference type="WBParaSite" id="SBAD_0000147801-mRNA-1"/>
    </source>
</evidence>
<organism evidence="3">
    <name type="scientific">Soboliphyme baturini</name>
    <dbReference type="NCBI Taxonomy" id="241478"/>
    <lineage>
        <taxon>Eukaryota</taxon>
        <taxon>Metazoa</taxon>
        <taxon>Ecdysozoa</taxon>
        <taxon>Nematoda</taxon>
        <taxon>Enoplea</taxon>
        <taxon>Dorylaimia</taxon>
        <taxon>Dioctophymatida</taxon>
        <taxon>Dioctophymatoidea</taxon>
        <taxon>Soboliphymatidae</taxon>
        <taxon>Soboliphyme</taxon>
    </lineage>
</organism>
<dbReference type="PANTHER" id="PTHR39069:SF8">
    <property type="entry name" value="FI17111P1"/>
    <property type="match status" value="1"/>
</dbReference>
<dbReference type="OrthoDB" id="5912242at2759"/>
<protein>
    <submittedName>
        <fullName evidence="3">EB domain-containing protein</fullName>
    </submittedName>
</protein>
<name>A0A183ICS5_9BILA</name>
<reference evidence="3" key="1">
    <citation type="submission" date="2016-06" db="UniProtKB">
        <authorList>
            <consortium name="WormBaseParasite"/>
        </authorList>
    </citation>
    <scope>IDENTIFICATION</scope>
</reference>
<keyword evidence="2" id="KW-1185">Reference proteome</keyword>
<dbReference type="AlphaFoldDB" id="A0A183ICS5"/>
<dbReference type="PANTHER" id="PTHR39069">
    <property type="entry name" value="ECDYSONE-INDUCIBLE GENE E1, ISOFORM A"/>
    <property type="match status" value="1"/>
</dbReference>
<dbReference type="Proteomes" id="UP000270296">
    <property type="component" value="Unassembled WGS sequence"/>
</dbReference>
<accession>A0A183ICS5</accession>
<proteinExistence type="predicted"/>
<dbReference type="EMBL" id="UZAM01006820">
    <property type="protein sequence ID" value="VDO94283.1"/>
    <property type="molecule type" value="Genomic_DNA"/>
</dbReference>
<dbReference type="WBParaSite" id="SBAD_0000147801-mRNA-1">
    <property type="protein sequence ID" value="SBAD_0000147801-mRNA-1"/>
    <property type="gene ID" value="SBAD_0000147801"/>
</dbReference>
<gene>
    <name evidence="1" type="ORF">SBAD_LOCUS1419</name>
</gene>
<sequence>MVGTSVGKQQSQVALKLKIVLLLAVIVESGGEFAFLPDALLLHVVWVRLQLSIFSSLTVDFCPFSDGISGFSHQEGITEDVIRIFLGPPRDCSGDIYYEHPDEKLTCNPDLRRNNCPVNCRCTYGHRCCCERRENVPGDVFEKCDEDDVCYDKFSSCKFGFCQCDSGYIFNGSKCFPRQLLPDSSFTMHILAMNAAKASASASKKIQDVSTEHVLVYRNTLQLAESVSGRNVNQGSVSFLLVHSNTLVKMLRETCVSDSECGVAYSQCSSGTCQCVNGYGETNSTCIPEVVTINEPCGIGIGHCRLQNAKCLNGRCQCLTGYINKNNTCVRFKAKYLNDACNLDSECSTPYSECVDCTCQCKKGFEEHNLACEPKFGHPLDVAWDKCLTQCPLDTHFCLRDPYIPNRFSCCEKAYYGNDIWSKGKCIQQLDIGEPCSTDDQCIRSQGTCVQKETSEDTAIDRFAV</sequence>